<reference evidence="2" key="2">
    <citation type="submission" date="2018-05" db="EMBL/GenBank/DDBJ databases">
        <title>OpunRS2 (Oryza punctata Reference Sequence Version 2).</title>
        <authorList>
            <person name="Zhang J."/>
            <person name="Kudrna D."/>
            <person name="Lee S."/>
            <person name="Talag J."/>
            <person name="Welchert J."/>
            <person name="Wing R.A."/>
        </authorList>
    </citation>
    <scope>NUCLEOTIDE SEQUENCE [LARGE SCALE GENOMIC DNA]</scope>
</reference>
<dbReference type="HOGENOM" id="CLU_108686_0_0_1"/>
<accession>A0A0E0JJ41</accession>
<feature type="compositionally biased region" description="Polar residues" evidence="1">
    <location>
        <begin position="1"/>
        <end position="15"/>
    </location>
</feature>
<reference evidence="2" key="1">
    <citation type="submission" date="2015-04" db="UniProtKB">
        <authorList>
            <consortium name="EnsemblPlants"/>
        </authorList>
    </citation>
    <scope>IDENTIFICATION</scope>
</reference>
<evidence type="ECO:0000313" key="2">
    <source>
        <dbReference type="EnsemblPlants" id="OPUNC01G17040.1"/>
    </source>
</evidence>
<keyword evidence="3" id="KW-1185">Reference proteome</keyword>
<dbReference type="Proteomes" id="UP000026962">
    <property type="component" value="Chromosome 1"/>
</dbReference>
<feature type="region of interest" description="Disordered" evidence="1">
    <location>
        <begin position="1"/>
        <end position="23"/>
    </location>
</feature>
<evidence type="ECO:0008006" key="4">
    <source>
        <dbReference type="Google" id="ProtNLM"/>
    </source>
</evidence>
<proteinExistence type="predicted"/>
<organism evidence="2">
    <name type="scientific">Oryza punctata</name>
    <name type="common">Red rice</name>
    <dbReference type="NCBI Taxonomy" id="4537"/>
    <lineage>
        <taxon>Eukaryota</taxon>
        <taxon>Viridiplantae</taxon>
        <taxon>Streptophyta</taxon>
        <taxon>Embryophyta</taxon>
        <taxon>Tracheophyta</taxon>
        <taxon>Spermatophyta</taxon>
        <taxon>Magnoliopsida</taxon>
        <taxon>Liliopsida</taxon>
        <taxon>Poales</taxon>
        <taxon>Poaceae</taxon>
        <taxon>BOP clade</taxon>
        <taxon>Oryzoideae</taxon>
        <taxon>Oryzeae</taxon>
        <taxon>Oryzinae</taxon>
        <taxon>Oryza</taxon>
    </lineage>
</organism>
<evidence type="ECO:0000256" key="1">
    <source>
        <dbReference type="SAM" id="MobiDB-lite"/>
    </source>
</evidence>
<dbReference type="AlphaFoldDB" id="A0A0E0JJ41"/>
<dbReference type="Gramene" id="OPUNC01G17040.1">
    <property type="protein sequence ID" value="OPUNC01G17040.1"/>
    <property type="gene ID" value="OPUNC01G17040"/>
</dbReference>
<evidence type="ECO:0000313" key="3">
    <source>
        <dbReference type="Proteomes" id="UP000026962"/>
    </source>
</evidence>
<dbReference type="EnsemblPlants" id="OPUNC01G17040.1">
    <property type="protein sequence ID" value="OPUNC01G17040.1"/>
    <property type="gene ID" value="OPUNC01G17040"/>
</dbReference>
<sequence>MSPTMSDGEHSQPQPVRSGKVYPPFAADHHQARQATRLSPSPLPPVAKMMMAGFTVPVPCTEVAEETDAVTIGEAFQVAGTTFRMIQAHRPHQYGRRVIPGRVAAVMPQATEANMRHCPDDDADADGEKINKATMLKDVVGSATDVLPANKVTTREDADKVATTVAQNAGGDGELTRSVQSRSELIRNLLRWKCF</sequence>
<name>A0A0E0JJ41_ORYPU</name>
<protein>
    <recommendedName>
        <fullName evidence="4">SMP domain-containing protein</fullName>
    </recommendedName>
</protein>